<feature type="region of interest" description="Disordered" evidence="1">
    <location>
        <begin position="1"/>
        <end position="33"/>
    </location>
</feature>
<dbReference type="EMBL" id="VSRR010000022">
    <property type="protein sequence ID" value="MPC08235.1"/>
    <property type="molecule type" value="Genomic_DNA"/>
</dbReference>
<evidence type="ECO:0000256" key="1">
    <source>
        <dbReference type="SAM" id="MobiDB-lite"/>
    </source>
</evidence>
<name>A0A5B7CG15_PORTR</name>
<reference evidence="2 3" key="1">
    <citation type="submission" date="2019-05" db="EMBL/GenBank/DDBJ databases">
        <title>Another draft genome of Portunus trituberculatus and its Hox gene families provides insights of decapod evolution.</title>
        <authorList>
            <person name="Jeong J.-H."/>
            <person name="Song I."/>
            <person name="Kim S."/>
            <person name="Choi T."/>
            <person name="Kim D."/>
            <person name="Ryu S."/>
            <person name="Kim W."/>
        </authorList>
    </citation>
    <scope>NUCLEOTIDE SEQUENCE [LARGE SCALE GENOMIC DNA]</scope>
    <source>
        <tissue evidence="2">Muscle</tissue>
    </source>
</reference>
<evidence type="ECO:0000313" key="2">
    <source>
        <dbReference type="EMBL" id="MPC08235.1"/>
    </source>
</evidence>
<protein>
    <submittedName>
        <fullName evidence="2">Uncharacterized protein</fullName>
    </submittedName>
</protein>
<accession>A0A5B7CG15</accession>
<gene>
    <name evidence="2" type="ORF">E2C01_000811</name>
</gene>
<evidence type="ECO:0000313" key="3">
    <source>
        <dbReference type="Proteomes" id="UP000324222"/>
    </source>
</evidence>
<sequence length="111" mass="12320">MKPDTAARMPPMRHDPMASGTCEPKQEVRPMQPRATVTPITAAMSSSSTTFTLGSWPRNTVEDHIHWYPHNGRTSSPYSMKLICWCRAPLRIACTAISSVPPSVISEPPRM</sequence>
<dbReference type="AlphaFoldDB" id="A0A5B7CG15"/>
<organism evidence="2 3">
    <name type="scientific">Portunus trituberculatus</name>
    <name type="common">Swimming crab</name>
    <name type="synonym">Neptunus trituberculatus</name>
    <dbReference type="NCBI Taxonomy" id="210409"/>
    <lineage>
        <taxon>Eukaryota</taxon>
        <taxon>Metazoa</taxon>
        <taxon>Ecdysozoa</taxon>
        <taxon>Arthropoda</taxon>
        <taxon>Crustacea</taxon>
        <taxon>Multicrustacea</taxon>
        <taxon>Malacostraca</taxon>
        <taxon>Eumalacostraca</taxon>
        <taxon>Eucarida</taxon>
        <taxon>Decapoda</taxon>
        <taxon>Pleocyemata</taxon>
        <taxon>Brachyura</taxon>
        <taxon>Eubrachyura</taxon>
        <taxon>Portunoidea</taxon>
        <taxon>Portunidae</taxon>
        <taxon>Portuninae</taxon>
        <taxon>Portunus</taxon>
    </lineage>
</organism>
<keyword evidence="3" id="KW-1185">Reference proteome</keyword>
<proteinExistence type="predicted"/>
<dbReference type="Proteomes" id="UP000324222">
    <property type="component" value="Unassembled WGS sequence"/>
</dbReference>
<comment type="caution">
    <text evidence="2">The sequence shown here is derived from an EMBL/GenBank/DDBJ whole genome shotgun (WGS) entry which is preliminary data.</text>
</comment>